<evidence type="ECO:0000256" key="1">
    <source>
        <dbReference type="ARBA" id="ARBA00009787"/>
    </source>
</evidence>
<feature type="domain" description="Transposase (putative) YhgA-like" evidence="2">
    <location>
        <begin position="10"/>
        <end position="209"/>
    </location>
</feature>
<evidence type="ECO:0000313" key="4">
    <source>
        <dbReference type="Proteomes" id="UP000825886"/>
    </source>
</evidence>
<reference evidence="3 4" key="1">
    <citation type="submission" date="2021-08" db="EMBL/GenBank/DDBJ databases">
        <title>Culture and genomic analysis of Symbiopectobacterium purcellii sp. nov. gen. nov., isolated from the leafhopper Empoasca decipiens.</title>
        <authorList>
            <person name="Nadal-Jimenez P."/>
            <person name="Siozios S."/>
            <person name="Halliday N."/>
            <person name="Camara M."/>
            <person name="Hurst G.D.D."/>
        </authorList>
    </citation>
    <scope>NUCLEOTIDE SEQUENCE [LARGE SCALE GENOMIC DNA]</scope>
    <source>
        <strain evidence="3 4">SyEd1</strain>
    </source>
</reference>
<dbReference type="RefSeq" id="WP_222159657.1">
    <property type="nucleotide sequence ID" value="NZ_CP081864.1"/>
</dbReference>
<dbReference type="PANTHER" id="PTHR34611">
    <property type="match status" value="1"/>
</dbReference>
<dbReference type="EMBL" id="CP081864">
    <property type="protein sequence ID" value="QZN96630.1"/>
    <property type="molecule type" value="Genomic_DNA"/>
</dbReference>
<dbReference type="InterPro" id="IPR051699">
    <property type="entry name" value="Rpn/YhgA-like_nuclease"/>
</dbReference>
<protein>
    <submittedName>
        <fullName evidence="3">Rpn family recombination-promoting nuclease/putative transposase</fullName>
    </submittedName>
</protein>
<dbReference type="InterPro" id="IPR010106">
    <property type="entry name" value="RpnA"/>
</dbReference>
<gene>
    <name evidence="3" type="ORF">K6K13_04115</name>
</gene>
<comment type="similarity">
    <text evidence="1">Belongs to the Rpn/YhgA-like nuclease family.</text>
</comment>
<dbReference type="Proteomes" id="UP000825886">
    <property type="component" value="Chromosome"/>
</dbReference>
<keyword evidence="4" id="KW-1185">Reference proteome</keyword>
<dbReference type="NCBIfam" id="TIGR01784">
    <property type="entry name" value="T_den_put_tspse"/>
    <property type="match status" value="1"/>
</dbReference>
<evidence type="ECO:0000313" key="3">
    <source>
        <dbReference type="EMBL" id="QZN96630.1"/>
    </source>
</evidence>
<evidence type="ECO:0000259" key="2">
    <source>
        <dbReference type="Pfam" id="PF04754"/>
    </source>
</evidence>
<accession>A0ABX9AS72</accession>
<dbReference type="PANTHER" id="PTHR34611:SF4">
    <property type="entry name" value="RECOMBINATION-PROMOTING NUCLEASE PSLT051"/>
    <property type="match status" value="1"/>
</dbReference>
<dbReference type="InterPro" id="IPR006842">
    <property type="entry name" value="Transposase_31"/>
</dbReference>
<sequence length="301" mass="34226">MKKVNKTTFPHDATFKQFLTHPESARDFIQLHLPEKLLALCDLTTLKLESGSFVEDDLRAFYSDVLYSLQTRAGAGYVHVLIEHQSKPDKQMAFRLMRYAIAAMQRHLDAGNKKLPLVIPVLFYVGKPSPCPNSTNWLQLFDHPALARQLYSEDFPLVDVTIISDDDIMQHRSMAALTLIQKHIRERDLSDLMDRLVTIMLTTNMTRQQVISLINYMVQAGNTSNAEAYVRQLAQRVPQHGDELMTIAEQLEQKGIEKGSKEGRREATLDIARELLQNGVELGIVMKSTGLSEEELAKLRH</sequence>
<name>A0ABX9AS72_9ENTR</name>
<proteinExistence type="inferred from homology"/>
<dbReference type="Pfam" id="PF04754">
    <property type="entry name" value="Transposase_31"/>
    <property type="match status" value="1"/>
</dbReference>
<organism evidence="3 4">
    <name type="scientific">Symbiopectobacterium purcellii</name>
    <dbReference type="NCBI Taxonomy" id="2871826"/>
    <lineage>
        <taxon>Bacteria</taxon>
        <taxon>Pseudomonadati</taxon>
        <taxon>Pseudomonadota</taxon>
        <taxon>Gammaproteobacteria</taxon>
        <taxon>Enterobacterales</taxon>
        <taxon>Enterobacteriaceae</taxon>
    </lineage>
</organism>